<evidence type="ECO:0000256" key="5">
    <source>
        <dbReference type="ARBA" id="ARBA00022989"/>
    </source>
</evidence>
<evidence type="ECO:0000313" key="9">
    <source>
        <dbReference type="EMBL" id="MFD2513313.1"/>
    </source>
</evidence>
<gene>
    <name evidence="9" type="ORF">ACFSRY_05500</name>
</gene>
<feature type="region of interest" description="Disordered" evidence="8">
    <location>
        <begin position="1"/>
        <end position="21"/>
    </location>
</feature>
<keyword evidence="7" id="KW-0653">Protein transport</keyword>
<keyword evidence="3" id="KW-1003">Cell membrane</keyword>
<dbReference type="InterPro" id="IPR003400">
    <property type="entry name" value="ExbD"/>
</dbReference>
<keyword evidence="5" id="KW-1133">Transmembrane helix</keyword>
<dbReference type="Pfam" id="PF02472">
    <property type="entry name" value="ExbD"/>
    <property type="match status" value="1"/>
</dbReference>
<dbReference type="Proteomes" id="UP001597544">
    <property type="component" value="Unassembled WGS sequence"/>
</dbReference>
<comment type="caution">
    <text evidence="9">The sequence shown here is derived from an EMBL/GenBank/DDBJ whole genome shotgun (WGS) entry which is preliminary data.</text>
</comment>
<evidence type="ECO:0000256" key="2">
    <source>
        <dbReference type="ARBA" id="ARBA00005811"/>
    </source>
</evidence>
<reference evidence="10" key="1">
    <citation type="journal article" date="2019" name="Int. J. Syst. Evol. Microbiol.">
        <title>The Global Catalogue of Microorganisms (GCM) 10K type strain sequencing project: providing services to taxonomists for standard genome sequencing and annotation.</title>
        <authorList>
            <consortium name="The Broad Institute Genomics Platform"/>
            <consortium name="The Broad Institute Genome Sequencing Center for Infectious Disease"/>
            <person name="Wu L."/>
            <person name="Ma J."/>
        </authorList>
    </citation>
    <scope>NUCLEOTIDE SEQUENCE [LARGE SCALE GENOMIC DNA]</scope>
    <source>
        <strain evidence="10">KCTC 42498</strain>
    </source>
</reference>
<sequence length="170" mass="19074">MAQIQETNPAGKGGKRRTKKMGLNLDMTPMVDLAFLLLTFFMLTTTFSKLQTMQLHMPVDAKDKKVQTPIPGKNAVTIILGEQDEVYYYFGYPGDKPEVVKTDLSASGIRQVLVSDQIKSNEKMVVLIKAMKQSRYKNLVDLLDEVKITDTKKYALVDIEEADKDLIAGL</sequence>
<dbReference type="PANTHER" id="PTHR30558:SF3">
    <property type="entry name" value="BIOPOLYMER TRANSPORT PROTEIN EXBD-RELATED"/>
    <property type="match status" value="1"/>
</dbReference>
<evidence type="ECO:0000256" key="6">
    <source>
        <dbReference type="ARBA" id="ARBA00023136"/>
    </source>
</evidence>
<protein>
    <submittedName>
        <fullName evidence="9">ExbD/TolR family protein</fullName>
    </submittedName>
</protein>
<comment type="subcellular location">
    <subcellularLocation>
        <location evidence="1">Cell membrane</location>
        <topology evidence="1">Single-pass membrane protein</topology>
    </subcellularLocation>
    <subcellularLocation>
        <location evidence="7">Cell membrane</location>
        <topology evidence="7">Single-pass type II membrane protein</topology>
    </subcellularLocation>
</comment>
<proteinExistence type="inferred from homology"/>
<evidence type="ECO:0000256" key="8">
    <source>
        <dbReference type="SAM" id="MobiDB-lite"/>
    </source>
</evidence>
<keyword evidence="10" id="KW-1185">Reference proteome</keyword>
<evidence type="ECO:0000313" key="10">
    <source>
        <dbReference type="Proteomes" id="UP001597544"/>
    </source>
</evidence>
<dbReference type="EMBL" id="JBHULU010000006">
    <property type="protein sequence ID" value="MFD2513313.1"/>
    <property type="molecule type" value="Genomic_DNA"/>
</dbReference>
<accession>A0ABW5IIT4</accession>
<name>A0ABW5IIT4_9BACT</name>
<dbReference type="RefSeq" id="WP_377503861.1">
    <property type="nucleotide sequence ID" value="NZ_JBHULU010000006.1"/>
</dbReference>
<comment type="similarity">
    <text evidence="2 7">Belongs to the ExbD/TolR family.</text>
</comment>
<evidence type="ECO:0000256" key="3">
    <source>
        <dbReference type="ARBA" id="ARBA00022475"/>
    </source>
</evidence>
<dbReference type="PANTHER" id="PTHR30558">
    <property type="entry name" value="EXBD MEMBRANE COMPONENT OF PMF-DRIVEN MACROMOLECULE IMPORT SYSTEM"/>
    <property type="match status" value="1"/>
</dbReference>
<keyword evidence="6" id="KW-0472">Membrane</keyword>
<evidence type="ECO:0000256" key="7">
    <source>
        <dbReference type="RuleBase" id="RU003879"/>
    </source>
</evidence>
<evidence type="ECO:0000256" key="4">
    <source>
        <dbReference type="ARBA" id="ARBA00022692"/>
    </source>
</evidence>
<evidence type="ECO:0000256" key="1">
    <source>
        <dbReference type="ARBA" id="ARBA00004162"/>
    </source>
</evidence>
<keyword evidence="7" id="KW-0813">Transport</keyword>
<keyword evidence="4 7" id="KW-0812">Transmembrane</keyword>
<organism evidence="9 10">
    <name type="scientific">Pontibacter locisalis</name>
    <dbReference type="NCBI Taxonomy" id="1719035"/>
    <lineage>
        <taxon>Bacteria</taxon>
        <taxon>Pseudomonadati</taxon>
        <taxon>Bacteroidota</taxon>
        <taxon>Cytophagia</taxon>
        <taxon>Cytophagales</taxon>
        <taxon>Hymenobacteraceae</taxon>
        <taxon>Pontibacter</taxon>
    </lineage>
</organism>